<proteinExistence type="inferred from homology"/>
<evidence type="ECO:0000256" key="5">
    <source>
        <dbReference type="SAM" id="MobiDB-lite"/>
    </source>
</evidence>
<comment type="caution">
    <text evidence="6">The sequence shown here is derived from an EMBL/GenBank/DDBJ whole genome shotgun (WGS) entry which is preliminary data.</text>
</comment>
<comment type="function">
    <text evidence="1">May be involved in 20S pre-rRNA processing.</text>
</comment>
<keyword evidence="4" id="KW-0698">rRNA processing</keyword>
<comment type="similarity">
    <text evidence="2">Belongs to the TSR2 family.</text>
</comment>
<protein>
    <recommendedName>
        <fullName evidence="3">Pre-rRNA-processing protein TSR2 homolog</fullName>
    </recommendedName>
</protein>
<dbReference type="Proteomes" id="UP001174909">
    <property type="component" value="Unassembled WGS sequence"/>
</dbReference>
<organism evidence="6 7">
    <name type="scientific">Geodia barretti</name>
    <name type="common">Barrett's horny sponge</name>
    <dbReference type="NCBI Taxonomy" id="519541"/>
    <lineage>
        <taxon>Eukaryota</taxon>
        <taxon>Metazoa</taxon>
        <taxon>Porifera</taxon>
        <taxon>Demospongiae</taxon>
        <taxon>Heteroscleromorpha</taxon>
        <taxon>Tetractinellida</taxon>
        <taxon>Astrophorina</taxon>
        <taxon>Geodiidae</taxon>
        <taxon>Geodia</taxon>
    </lineage>
</organism>
<reference evidence="6" key="1">
    <citation type="submission" date="2023-03" db="EMBL/GenBank/DDBJ databases">
        <authorList>
            <person name="Steffen K."/>
            <person name="Cardenas P."/>
        </authorList>
    </citation>
    <scope>NUCLEOTIDE SEQUENCE</scope>
</reference>
<dbReference type="PANTHER" id="PTHR21250">
    <property type="entry name" value="PRE-RRNA-PROCESSING PROTEIN TSR2 HOMOLOG"/>
    <property type="match status" value="1"/>
</dbReference>
<evidence type="ECO:0000256" key="4">
    <source>
        <dbReference type="ARBA" id="ARBA00022552"/>
    </source>
</evidence>
<accession>A0AA35RMV0</accession>
<name>A0AA35RMV0_GEOBA</name>
<dbReference type="GO" id="GO:0006364">
    <property type="term" value="P:rRNA processing"/>
    <property type="evidence" value="ECO:0007669"/>
    <property type="project" value="UniProtKB-KW"/>
</dbReference>
<dbReference type="Pfam" id="PF10273">
    <property type="entry name" value="WGG"/>
    <property type="match status" value="1"/>
</dbReference>
<evidence type="ECO:0000256" key="3">
    <source>
        <dbReference type="ARBA" id="ARBA00017551"/>
    </source>
</evidence>
<keyword evidence="7" id="KW-1185">Reference proteome</keyword>
<sequence length="125" mass="13976">MTYLFSLSVGVQADELETFLEILLDQEFDTIVDDGSTPEVSRKICDLYQSCCSGNEASVRTFLSSQPLPPPLVPSNNPLPSLDDTMEEEAEGSGSVEVVMEEERGEKEEEGDWEVVRKSRRRSKN</sequence>
<evidence type="ECO:0000256" key="1">
    <source>
        <dbReference type="ARBA" id="ARBA00002210"/>
    </source>
</evidence>
<evidence type="ECO:0000256" key="2">
    <source>
        <dbReference type="ARBA" id="ARBA00006524"/>
    </source>
</evidence>
<dbReference type="InterPro" id="IPR019398">
    <property type="entry name" value="Pre-rRNA_process_TSR2"/>
</dbReference>
<evidence type="ECO:0000313" key="7">
    <source>
        <dbReference type="Proteomes" id="UP001174909"/>
    </source>
</evidence>
<dbReference type="EMBL" id="CASHTH010001241">
    <property type="protein sequence ID" value="CAI8013161.1"/>
    <property type="molecule type" value="Genomic_DNA"/>
</dbReference>
<gene>
    <name evidence="6" type="ORF">GBAR_LOCUS8383</name>
</gene>
<feature type="region of interest" description="Disordered" evidence="5">
    <location>
        <begin position="64"/>
        <end position="125"/>
    </location>
</feature>
<evidence type="ECO:0000313" key="6">
    <source>
        <dbReference type="EMBL" id="CAI8013161.1"/>
    </source>
</evidence>
<dbReference type="AlphaFoldDB" id="A0AA35RMV0"/>